<protein>
    <submittedName>
        <fullName evidence="1">54S ribosomal protein L31, mitochondrial</fullName>
    </submittedName>
</protein>
<sequence length="123" mass="14384">MFKATSPLLGGLLWKIPWRLSSRQKFRQRKRLRSVDNVVDTIAAALERNGLPQVKAVERWSRKRLQRFADRIPPFLFWTVRQTSITIVLKHTTVYYVALMNYHPSSCIDVTFKHFLVGIVSGR</sequence>
<keyword evidence="1" id="KW-0687">Ribonucleoprotein</keyword>
<evidence type="ECO:0000313" key="1">
    <source>
        <dbReference type="EMBL" id="KFX42428.1"/>
    </source>
</evidence>
<accession>A0A093XB22</accession>
<reference evidence="1" key="2">
    <citation type="journal article" date="2014" name="PLoS Genet.">
        <title>Signature gene expression reveals novel clues to the molecular mechanisms of dimorphic transition in Penicillium marneffei.</title>
        <authorList>
            <person name="Yang E."/>
            <person name="Wang G."/>
            <person name="Cai J."/>
            <person name="Woo P.C."/>
            <person name="Lau S.K."/>
            <person name="Yuen K.-Y."/>
            <person name="Chow W.-N."/>
            <person name="Lin X."/>
        </authorList>
    </citation>
    <scope>NUCLEOTIDE SEQUENCE</scope>
    <source>
        <strain evidence="1">PM1</strain>
    </source>
</reference>
<dbReference type="GO" id="GO:0005762">
    <property type="term" value="C:mitochondrial large ribosomal subunit"/>
    <property type="evidence" value="ECO:0007669"/>
    <property type="project" value="TreeGrafter"/>
</dbReference>
<organism evidence="1">
    <name type="scientific">Talaromyces marneffei PM1</name>
    <dbReference type="NCBI Taxonomy" id="1077442"/>
    <lineage>
        <taxon>Eukaryota</taxon>
        <taxon>Fungi</taxon>
        <taxon>Dikarya</taxon>
        <taxon>Ascomycota</taxon>
        <taxon>Pezizomycotina</taxon>
        <taxon>Eurotiomycetes</taxon>
        <taxon>Eurotiomycetidae</taxon>
        <taxon>Eurotiales</taxon>
        <taxon>Trichocomaceae</taxon>
        <taxon>Talaromyces</taxon>
        <taxon>Talaromyces sect. Talaromyces</taxon>
    </lineage>
</organism>
<dbReference type="InterPro" id="IPR016340">
    <property type="entry name" value="Ribosomal_mL60"/>
</dbReference>
<name>A0A093XB22_TALMA</name>
<dbReference type="EMBL" id="JPOX01000044">
    <property type="protein sequence ID" value="KFX42428.1"/>
    <property type="molecule type" value="Genomic_DNA"/>
</dbReference>
<gene>
    <name evidence="1" type="ORF">GQ26_0440060</name>
</gene>
<dbReference type="GO" id="GO:0003735">
    <property type="term" value="F:structural constituent of ribosome"/>
    <property type="evidence" value="ECO:0007669"/>
    <property type="project" value="TreeGrafter"/>
</dbReference>
<dbReference type="Pfam" id="PF09784">
    <property type="entry name" value="L31"/>
    <property type="match status" value="1"/>
</dbReference>
<comment type="caution">
    <text evidence="1">The sequence shown here is derived from an EMBL/GenBank/DDBJ whole genome shotgun (WGS) entry which is preliminary data.</text>
</comment>
<dbReference type="AlphaFoldDB" id="A0A093XB22"/>
<reference key="1">
    <citation type="journal article" date="2014" name="PLoS Genet.">
        <title>Signature Gene Expression Reveals Novel Clues to the Molecular Mechanisms of Dimorphic Transition in Penicillium marneffei.</title>
        <authorList>
            <person name="Yang E."/>
            <person name="Wang G."/>
            <person name="Cai J."/>
            <person name="Woo P.C."/>
            <person name="Lau S.K."/>
            <person name="Yuen K.-Y."/>
            <person name="Chow W.-N."/>
            <person name="Lin X."/>
        </authorList>
    </citation>
    <scope>NUCLEOTIDE SEQUENCE [LARGE SCALE GENOMIC DNA]</scope>
    <source>
        <strain>PM1</strain>
    </source>
</reference>
<dbReference type="HOGENOM" id="CLU_2016748_0_0_1"/>
<keyword evidence="1" id="KW-0689">Ribosomal protein</keyword>
<dbReference type="PANTHER" id="PTHR28271:SF1">
    <property type="entry name" value="LARGE RIBOSOMAL SUBUNIT PROTEIN ML60"/>
    <property type="match status" value="1"/>
</dbReference>
<proteinExistence type="predicted"/>
<dbReference type="PANTHER" id="PTHR28271">
    <property type="entry name" value="54S RIBOSOMAL PROTEIN L31, MITOCHONDRIAL"/>
    <property type="match status" value="1"/>
</dbReference>